<feature type="compositionally biased region" description="Gly residues" evidence="1">
    <location>
        <begin position="120"/>
        <end position="129"/>
    </location>
</feature>
<dbReference type="RefSeq" id="XP_047837118.1">
    <property type="nucleotide sequence ID" value="XM_047981160.1"/>
</dbReference>
<dbReference type="PROSITE" id="PS50020">
    <property type="entry name" value="WW_DOMAIN_2"/>
    <property type="match status" value="1"/>
</dbReference>
<dbReference type="Proteomes" id="UP000829364">
    <property type="component" value="Chromosome 1"/>
</dbReference>
<dbReference type="InterPro" id="IPR001202">
    <property type="entry name" value="WW_dom"/>
</dbReference>
<dbReference type="Gene3D" id="2.20.70.10">
    <property type="match status" value="1"/>
</dbReference>
<dbReference type="OrthoDB" id="2444812at2759"/>
<reference evidence="3" key="1">
    <citation type="submission" date="2021-11" db="EMBL/GenBank/DDBJ databases">
        <title>Purpureocillium_takamizusanense_genome.</title>
        <authorList>
            <person name="Nguyen N.-H."/>
        </authorList>
    </citation>
    <scope>NUCLEOTIDE SEQUENCE</scope>
    <source>
        <strain evidence="3">PT3</strain>
    </source>
</reference>
<evidence type="ECO:0000256" key="1">
    <source>
        <dbReference type="SAM" id="MobiDB-lite"/>
    </source>
</evidence>
<evidence type="ECO:0000259" key="2">
    <source>
        <dbReference type="PROSITE" id="PS50020"/>
    </source>
</evidence>
<feature type="region of interest" description="Disordered" evidence="1">
    <location>
        <begin position="1"/>
        <end position="68"/>
    </location>
</feature>
<dbReference type="Pfam" id="PF00397">
    <property type="entry name" value="WW"/>
    <property type="match status" value="1"/>
</dbReference>
<gene>
    <name evidence="3" type="ORF">JDV02_000362</name>
</gene>
<accession>A0A9Q8V6B6</accession>
<dbReference type="SUPFAM" id="SSF51045">
    <property type="entry name" value="WW domain"/>
    <property type="match status" value="1"/>
</dbReference>
<feature type="region of interest" description="Disordered" evidence="1">
    <location>
        <begin position="86"/>
        <end position="149"/>
    </location>
</feature>
<feature type="compositionally biased region" description="Pro residues" evidence="1">
    <location>
        <begin position="38"/>
        <end position="64"/>
    </location>
</feature>
<feature type="region of interest" description="Disordered" evidence="1">
    <location>
        <begin position="165"/>
        <end position="277"/>
    </location>
</feature>
<name>A0A9Q8V6B6_9HYPO</name>
<evidence type="ECO:0000313" key="3">
    <source>
        <dbReference type="EMBL" id="UNI13637.1"/>
    </source>
</evidence>
<keyword evidence="4" id="KW-1185">Reference proteome</keyword>
<proteinExistence type="predicted"/>
<dbReference type="GeneID" id="72062327"/>
<dbReference type="KEGG" id="ptkz:JDV02_000362"/>
<feature type="compositionally biased region" description="Basic and acidic residues" evidence="1">
    <location>
        <begin position="7"/>
        <end position="24"/>
    </location>
</feature>
<feature type="compositionally biased region" description="Basic and acidic residues" evidence="1">
    <location>
        <begin position="166"/>
        <end position="180"/>
    </location>
</feature>
<sequence length="277" mass="29254">MSFFKNITDKFDNLGIGDSKRDEAAQGTREYGYHGPGDNPPPAQYVAAPPPPAYQPPSDKPPIPSGWIPLFDQGNQRWYYVEEATGRSQWEAPGYTAPPSGSGDDSRTGFGAPGGPPPGYAGGGGGGAGYEQPSQEKKGSGKGGMLLGAAGGLAAGAVGGALLHHALSDSDSDKEGEQRHAYQQPAPYQPPQPEYYPQASYAAAAPPTVLPPTDADGSSVSSSDREDVQEARERYEEALADAADSDASSSEEEELEEARDEYYEEYEDTYGGDDDDY</sequence>
<feature type="domain" description="WW" evidence="2">
    <location>
        <begin position="61"/>
        <end position="95"/>
    </location>
</feature>
<feature type="compositionally biased region" description="Low complexity" evidence="1">
    <location>
        <begin position="195"/>
        <end position="216"/>
    </location>
</feature>
<evidence type="ECO:0000313" key="4">
    <source>
        <dbReference type="Proteomes" id="UP000829364"/>
    </source>
</evidence>
<feature type="compositionally biased region" description="Acidic residues" evidence="1">
    <location>
        <begin position="249"/>
        <end position="277"/>
    </location>
</feature>
<protein>
    <recommendedName>
        <fullName evidence="2">WW domain-containing protein</fullName>
    </recommendedName>
</protein>
<organism evidence="3 4">
    <name type="scientific">Purpureocillium takamizusanense</name>
    <dbReference type="NCBI Taxonomy" id="2060973"/>
    <lineage>
        <taxon>Eukaryota</taxon>
        <taxon>Fungi</taxon>
        <taxon>Dikarya</taxon>
        <taxon>Ascomycota</taxon>
        <taxon>Pezizomycotina</taxon>
        <taxon>Sordariomycetes</taxon>
        <taxon>Hypocreomycetidae</taxon>
        <taxon>Hypocreales</taxon>
        <taxon>Ophiocordycipitaceae</taxon>
        <taxon>Purpureocillium</taxon>
    </lineage>
</organism>
<feature type="compositionally biased region" description="Basic and acidic residues" evidence="1">
    <location>
        <begin position="223"/>
        <end position="237"/>
    </location>
</feature>
<dbReference type="InterPro" id="IPR036020">
    <property type="entry name" value="WW_dom_sf"/>
</dbReference>
<dbReference type="AlphaFoldDB" id="A0A9Q8V6B6"/>
<dbReference type="EMBL" id="CP086354">
    <property type="protein sequence ID" value="UNI13637.1"/>
    <property type="molecule type" value="Genomic_DNA"/>
</dbReference>